<evidence type="ECO:0000313" key="4">
    <source>
        <dbReference type="Proteomes" id="UP000006057"/>
    </source>
</evidence>
<reference evidence="3 4" key="1">
    <citation type="submission" date="2012-06" db="EMBL/GenBank/DDBJ databases">
        <title>Complete sequence of chromosome of Mycobacterium chubuense NBB4.</title>
        <authorList>
            <consortium name="US DOE Joint Genome Institute"/>
            <person name="Lucas S."/>
            <person name="Han J."/>
            <person name="Lapidus A."/>
            <person name="Cheng J.-F."/>
            <person name="Goodwin L."/>
            <person name="Pitluck S."/>
            <person name="Peters L."/>
            <person name="Mikhailova N."/>
            <person name="Teshima H."/>
            <person name="Detter J.C."/>
            <person name="Han C."/>
            <person name="Tapia R."/>
            <person name="Land M."/>
            <person name="Hauser L."/>
            <person name="Kyrpides N."/>
            <person name="Ivanova N."/>
            <person name="Pagani I."/>
            <person name="Mattes T."/>
            <person name="Holmes A."/>
            <person name="Rutledge P."/>
            <person name="Paulsen I."/>
            <person name="Coleman N."/>
            <person name="Woyke T."/>
        </authorList>
    </citation>
    <scope>NUCLEOTIDE SEQUENCE [LARGE SCALE GENOMIC DNA]</scope>
    <source>
        <strain evidence="3 4">NBB4</strain>
    </source>
</reference>
<dbReference type="InterPro" id="IPR029058">
    <property type="entry name" value="AB_hydrolase_fold"/>
</dbReference>
<keyword evidence="4" id="KW-1185">Reference proteome</keyword>
<proteinExistence type="predicted"/>
<evidence type="ECO:0000256" key="1">
    <source>
        <dbReference type="ARBA" id="ARBA00022801"/>
    </source>
</evidence>
<organism evidence="3 4">
    <name type="scientific">Mycolicibacterium chubuense (strain NBB4)</name>
    <name type="common">Mycobacterium chubuense</name>
    <dbReference type="NCBI Taxonomy" id="710421"/>
    <lineage>
        <taxon>Bacteria</taxon>
        <taxon>Bacillati</taxon>
        <taxon>Actinomycetota</taxon>
        <taxon>Actinomycetes</taxon>
        <taxon>Mycobacteriales</taxon>
        <taxon>Mycobacteriaceae</taxon>
        <taxon>Mycolicibacterium</taxon>
    </lineage>
</organism>
<dbReference type="InterPro" id="IPR050300">
    <property type="entry name" value="GDXG_lipolytic_enzyme"/>
</dbReference>
<evidence type="ECO:0000313" key="3">
    <source>
        <dbReference type="EMBL" id="AFM16245.1"/>
    </source>
</evidence>
<dbReference type="HOGENOM" id="CLU_012494_6_1_11"/>
<evidence type="ECO:0000259" key="2">
    <source>
        <dbReference type="Pfam" id="PF07859"/>
    </source>
</evidence>
<dbReference type="EMBL" id="CP003053">
    <property type="protein sequence ID" value="AFM16245.1"/>
    <property type="molecule type" value="Genomic_DNA"/>
</dbReference>
<dbReference type="SUPFAM" id="SSF53474">
    <property type="entry name" value="alpha/beta-Hydrolases"/>
    <property type="match status" value="1"/>
</dbReference>
<dbReference type="PATRIC" id="fig|710421.3.peg.1444"/>
<dbReference type="RefSeq" id="WP_014814726.1">
    <property type="nucleotide sequence ID" value="NC_018027.1"/>
</dbReference>
<dbReference type="Gene3D" id="3.40.50.1820">
    <property type="entry name" value="alpha/beta hydrolase"/>
    <property type="match status" value="1"/>
</dbReference>
<dbReference type="OrthoDB" id="3181909at2"/>
<dbReference type="Proteomes" id="UP000006057">
    <property type="component" value="Chromosome"/>
</dbReference>
<dbReference type="AlphaFoldDB" id="I4BG38"/>
<dbReference type="Pfam" id="PF07859">
    <property type="entry name" value="Abhydrolase_3"/>
    <property type="match status" value="1"/>
</dbReference>
<dbReference type="KEGG" id="mcb:Mycch_1444"/>
<dbReference type="eggNOG" id="COG0657">
    <property type="taxonomic scope" value="Bacteria"/>
</dbReference>
<protein>
    <submittedName>
        <fullName evidence="3">Esterase/lipase</fullName>
    </submittedName>
</protein>
<dbReference type="InterPro" id="IPR013094">
    <property type="entry name" value="AB_hydrolase_3"/>
</dbReference>
<dbReference type="PANTHER" id="PTHR48081">
    <property type="entry name" value="AB HYDROLASE SUPERFAMILY PROTEIN C4A8.06C"/>
    <property type="match status" value="1"/>
</dbReference>
<dbReference type="PANTHER" id="PTHR48081:SF8">
    <property type="entry name" value="ALPHA_BETA HYDROLASE FOLD-3 DOMAIN-CONTAINING PROTEIN-RELATED"/>
    <property type="match status" value="1"/>
</dbReference>
<accession>I4BG38</accession>
<feature type="domain" description="Alpha/beta hydrolase fold-3" evidence="2">
    <location>
        <begin position="75"/>
        <end position="274"/>
    </location>
</feature>
<name>I4BG38_MYCCN</name>
<gene>
    <name evidence="3" type="ordered locus">Mycch_1444</name>
</gene>
<sequence length="302" mass="32504">MTSVPIDEEFHPELRALARIAPRATITNPATMKIMRRLSALRPPQTSGIRVQRLGADTSIRIYDGAHGSSSEPALLWIHGGGYVMGRAHLDDRLCRSFAAALGITVASVDYRLAPENPYPAALLDCHAALHRVAEIPGVDPDRIAIGGLSAGAGLAAALAIRLRDHGDLVPALQLLAYPMLDDRSSAAAHPLAPRYRFWNQASNRYSWRAYLAAADPAVAVPARRDDLSGLAPAWIGVGSLDLFHYESVTYAQRLRTAGVACRLEVIPGAFHGFDAVAPKTSVAQAFFARQCLALNDVFRGD</sequence>
<keyword evidence="1" id="KW-0378">Hydrolase</keyword>
<dbReference type="GO" id="GO:0016787">
    <property type="term" value="F:hydrolase activity"/>
    <property type="evidence" value="ECO:0007669"/>
    <property type="project" value="UniProtKB-KW"/>
</dbReference>
<dbReference type="STRING" id="710421.Mycch_1444"/>